<reference evidence="1 2" key="1">
    <citation type="submission" date="2022-01" db="EMBL/GenBank/DDBJ databases">
        <title>Whole genome-based taxonomy of the Shewanellaceae.</title>
        <authorList>
            <person name="Martin-Rodriguez A.J."/>
        </authorList>
    </citation>
    <scope>NUCLEOTIDE SEQUENCE [LARGE SCALE GENOMIC DNA]</scope>
    <source>
        <strain evidence="1 2">DSM 24955</strain>
    </source>
</reference>
<protein>
    <submittedName>
        <fullName evidence="1">DUF2913 family protein</fullName>
    </submittedName>
</protein>
<organism evidence="1 2">
    <name type="scientific">Shewanella electrodiphila</name>
    <dbReference type="NCBI Taxonomy" id="934143"/>
    <lineage>
        <taxon>Bacteria</taxon>
        <taxon>Pseudomonadati</taxon>
        <taxon>Pseudomonadota</taxon>
        <taxon>Gammaproteobacteria</taxon>
        <taxon>Alteromonadales</taxon>
        <taxon>Shewanellaceae</taxon>
        <taxon>Shewanella</taxon>
    </lineage>
</organism>
<accession>A0ABT0KJB3</accession>
<dbReference type="InterPro" id="IPR021316">
    <property type="entry name" value="DUF2913"/>
</dbReference>
<name>A0ABT0KJB3_9GAMM</name>
<dbReference type="EMBL" id="JAKIKU010000001">
    <property type="protein sequence ID" value="MCL1043930.1"/>
    <property type="molecule type" value="Genomic_DNA"/>
</dbReference>
<sequence>MQTQTYNQAILDVAEAGIQALQESAEKQKAKRTPAQESHFLCAWLVESFRVKRFSKLVADDLSAWIRMARSQGAGAMLPQLFERIAKQYRAVEKPELTQQQAIGQLLTELESDDWFVISDSAFSDDSGTKLKLAGNGQSSLVVCELQLESHFEDDKLVKSLPIYVRGDENHFAEKALAKGLLVSQGNKKTSLIKHHKTYLIAPNNQLKQLCLLIK</sequence>
<comment type="caution">
    <text evidence="1">The sequence shown here is derived from an EMBL/GenBank/DDBJ whole genome shotgun (WGS) entry which is preliminary data.</text>
</comment>
<dbReference type="RefSeq" id="WP_248954478.1">
    <property type="nucleotide sequence ID" value="NZ_JAKIKU010000001.1"/>
</dbReference>
<evidence type="ECO:0000313" key="2">
    <source>
        <dbReference type="Proteomes" id="UP001202134"/>
    </source>
</evidence>
<proteinExistence type="predicted"/>
<evidence type="ECO:0000313" key="1">
    <source>
        <dbReference type="EMBL" id="MCL1043930.1"/>
    </source>
</evidence>
<gene>
    <name evidence="1" type="ORF">L2737_01100</name>
</gene>
<dbReference type="Proteomes" id="UP001202134">
    <property type="component" value="Unassembled WGS sequence"/>
</dbReference>
<dbReference type="Pfam" id="PF11140">
    <property type="entry name" value="DUF2913"/>
    <property type="match status" value="1"/>
</dbReference>
<keyword evidence="2" id="KW-1185">Reference proteome</keyword>